<organism evidence="1 2">
    <name type="scientific">Pseudaminobacter soli</name>
    <name type="common">ex Li et al. 2025</name>
    <dbReference type="NCBI Taxonomy" id="1295366"/>
    <lineage>
        <taxon>Bacteria</taxon>
        <taxon>Pseudomonadati</taxon>
        <taxon>Pseudomonadota</taxon>
        <taxon>Alphaproteobacteria</taxon>
        <taxon>Hyphomicrobiales</taxon>
        <taxon>Phyllobacteriaceae</taxon>
        <taxon>Pseudaminobacter</taxon>
    </lineage>
</organism>
<dbReference type="PANTHER" id="PTHR33055">
    <property type="entry name" value="TRANSPOSASE FOR INSERTION SEQUENCE ELEMENT IS1111A"/>
    <property type="match status" value="1"/>
</dbReference>
<accession>A0A2P7RG10</accession>
<dbReference type="PANTHER" id="PTHR33055:SF3">
    <property type="entry name" value="PUTATIVE TRANSPOSASE FOR IS117-RELATED"/>
    <property type="match status" value="1"/>
</dbReference>
<evidence type="ECO:0000313" key="1">
    <source>
        <dbReference type="EMBL" id="PSJ49134.1"/>
    </source>
</evidence>
<dbReference type="EMBL" id="PXYL01000080">
    <property type="protein sequence ID" value="PSJ49134.1"/>
    <property type="molecule type" value="Genomic_DNA"/>
</dbReference>
<dbReference type="Proteomes" id="UP000240653">
    <property type="component" value="Unassembled WGS sequence"/>
</dbReference>
<gene>
    <name evidence="1" type="ORF">C7I85_30330</name>
</gene>
<dbReference type="InterPro" id="IPR047650">
    <property type="entry name" value="Transpos_IS110"/>
</dbReference>
<proteinExistence type="predicted"/>
<reference evidence="1 2" key="1">
    <citation type="submission" date="2018-03" db="EMBL/GenBank/DDBJ databases">
        <title>The draft genome of Mesorhizobium soli JCM 19897.</title>
        <authorList>
            <person name="Li L."/>
            <person name="Liu L."/>
            <person name="Liang L."/>
            <person name="Wang T."/>
            <person name="Zhang X."/>
        </authorList>
    </citation>
    <scope>NUCLEOTIDE SEQUENCE [LARGE SCALE GENOMIC DNA]</scope>
    <source>
        <strain evidence="1 2">JCM 19897</strain>
    </source>
</reference>
<comment type="caution">
    <text evidence="1">The sequence shown here is derived from an EMBL/GenBank/DDBJ whole genome shotgun (WGS) entry which is preliminary data.</text>
</comment>
<feature type="non-terminal residue" evidence="1">
    <location>
        <position position="1"/>
    </location>
</feature>
<name>A0A2P7RG10_9HYPH</name>
<dbReference type="AlphaFoldDB" id="A0A2P7RG10"/>
<keyword evidence="2" id="KW-1185">Reference proteome</keyword>
<sequence length="75" mass="8487">ISKCGDPSIRWVLVEAAGTILRLSKKSSPLREWGLEIAKRRGMAKAVVAVARRLAVILHRMWMDNTPYRWEAKAA</sequence>
<protein>
    <submittedName>
        <fullName evidence="1">IS110 family transposase</fullName>
    </submittedName>
</protein>
<evidence type="ECO:0000313" key="2">
    <source>
        <dbReference type="Proteomes" id="UP000240653"/>
    </source>
</evidence>